<dbReference type="EMBL" id="LT629732">
    <property type="protein sequence ID" value="SDT15932.1"/>
    <property type="molecule type" value="Genomic_DNA"/>
</dbReference>
<dbReference type="Proteomes" id="UP000198983">
    <property type="component" value="Chromosome I"/>
</dbReference>
<dbReference type="PANTHER" id="PTHR12128">
    <property type="entry name" value="DIHYDRODIPICOLINATE SYNTHASE"/>
    <property type="match status" value="1"/>
</dbReference>
<evidence type="ECO:0000313" key="6">
    <source>
        <dbReference type="EMBL" id="SDT15932.1"/>
    </source>
</evidence>
<evidence type="ECO:0000256" key="4">
    <source>
        <dbReference type="PIRSR" id="PIRSR001365-1"/>
    </source>
</evidence>
<feature type="active site" description="Proton donor/acceptor" evidence="4">
    <location>
        <position position="143"/>
    </location>
</feature>
<protein>
    <submittedName>
        <fullName evidence="6">4-hydroxy-tetrahydrodipicolinate synthase</fullName>
    </submittedName>
</protein>
<feature type="active site" description="Schiff-base intermediate with substrate" evidence="4">
    <location>
        <position position="171"/>
    </location>
</feature>
<reference evidence="6 7" key="1">
    <citation type="submission" date="2016-10" db="EMBL/GenBank/DDBJ databases">
        <authorList>
            <person name="de Groot N.N."/>
        </authorList>
    </citation>
    <scope>NUCLEOTIDE SEQUENCE [LARGE SCALE GENOMIC DNA]</scope>
    <source>
        <strain evidence="6 7">DSM 22024</strain>
    </source>
</reference>
<comment type="similarity">
    <text evidence="1 3">Belongs to the DapA family.</text>
</comment>
<feature type="binding site" evidence="5">
    <location>
        <position position="213"/>
    </location>
    <ligand>
        <name>pyruvate</name>
        <dbReference type="ChEBI" id="CHEBI:15361"/>
    </ligand>
</feature>
<evidence type="ECO:0000256" key="3">
    <source>
        <dbReference type="PIRNR" id="PIRNR001365"/>
    </source>
</evidence>
<dbReference type="PRINTS" id="PR00146">
    <property type="entry name" value="DHPICSNTHASE"/>
</dbReference>
<accession>A0A1H1Y3I3</accession>
<dbReference type="PANTHER" id="PTHR12128:SF66">
    <property type="entry name" value="4-HYDROXY-2-OXOGLUTARATE ALDOLASE, MITOCHONDRIAL"/>
    <property type="match status" value="1"/>
</dbReference>
<dbReference type="SUPFAM" id="SSF51569">
    <property type="entry name" value="Aldolase"/>
    <property type="match status" value="1"/>
</dbReference>
<proteinExistence type="inferred from homology"/>
<dbReference type="GO" id="GO:0008840">
    <property type="term" value="F:4-hydroxy-tetrahydrodipicolinate synthase activity"/>
    <property type="evidence" value="ECO:0007669"/>
    <property type="project" value="TreeGrafter"/>
</dbReference>
<keyword evidence="2 3" id="KW-0456">Lyase</keyword>
<dbReference type="OrthoDB" id="3175637at2"/>
<gene>
    <name evidence="6" type="ORF">SAMN04489717_5272</name>
</gene>
<evidence type="ECO:0000256" key="5">
    <source>
        <dbReference type="PIRSR" id="PIRSR001365-2"/>
    </source>
</evidence>
<organism evidence="6 7">
    <name type="scientific">Actinopolymorpha singaporensis</name>
    <dbReference type="NCBI Taxonomy" id="117157"/>
    <lineage>
        <taxon>Bacteria</taxon>
        <taxon>Bacillati</taxon>
        <taxon>Actinomycetota</taxon>
        <taxon>Actinomycetes</taxon>
        <taxon>Propionibacteriales</taxon>
        <taxon>Actinopolymorphaceae</taxon>
        <taxon>Actinopolymorpha</taxon>
    </lineage>
</organism>
<name>A0A1H1Y3I3_9ACTN</name>
<dbReference type="CDD" id="cd00408">
    <property type="entry name" value="DHDPS-like"/>
    <property type="match status" value="1"/>
</dbReference>
<dbReference type="RefSeq" id="WP_157728805.1">
    <property type="nucleotide sequence ID" value="NZ_LT629732.1"/>
</dbReference>
<dbReference type="AlphaFoldDB" id="A0A1H1Y3I3"/>
<dbReference type="Gene3D" id="3.20.20.70">
    <property type="entry name" value="Aldolase class I"/>
    <property type="match status" value="1"/>
</dbReference>
<evidence type="ECO:0000313" key="7">
    <source>
        <dbReference type="Proteomes" id="UP000198983"/>
    </source>
</evidence>
<dbReference type="STRING" id="117157.SAMN04489717_5272"/>
<dbReference type="PIRSF" id="PIRSF001365">
    <property type="entry name" value="DHDPS"/>
    <property type="match status" value="1"/>
</dbReference>
<dbReference type="InterPro" id="IPR002220">
    <property type="entry name" value="DapA-like"/>
</dbReference>
<dbReference type="InterPro" id="IPR013785">
    <property type="entry name" value="Aldolase_TIM"/>
</dbReference>
<dbReference type="Pfam" id="PF00701">
    <property type="entry name" value="DHDPS"/>
    <property type="match status" value="1"/>
</dbReference>
<evidence type="ECO:0000256" key="2">
    <source>
        <dbReference type="ARBA" id="ARBA00023239"/>
    </source>
</evidence>
<sequence length="297" mass="30562">MPDATPDPVPGLQVITAAPTPFGHDQSLDVAGVRTLLAHVATYGVNGVLVAGTNGEFVALSDAERLAVVDAALEVWPDTDGVYAHVGAATTYQAVALTRAAVGLGARKLAALTPYYHPASRQVVLDHFRTVADAAGGAAVYAYLFESLTNTRVDVELLAELATIPGLAGVKVSGQPVDAVAAYRAALPREFAVYSGADIDLARIHRIGGTGVVSGVSAAFPGPFLDLAAAVRAGDAVTEQRAQAEVDTVVDALSGGTASLKAALDLLGLPAGPVRVGVDPPSAQEYDHIRQLTERRR</sequence>
<evidence type="ECO:0000256" key="1">
    <source>
        <dbReference type="ARBA" id="ARBA00007592"/>
    </source>
</evidence>
<dbReference type="SMART" id="SM01130">
    <property type="entry name" value="DHDPS"/>
    <property type="match status" value="1"/>
</dbReference>
<keyword evidence="7" id="KW-1185">Reference proteome</keyword>